<evidence type="ECO:0000313" key="1">
    <source>
        <dbReference type="EMBL" id="TVU20387.1"/>
    </source>
</evidence>
<dbReference type="Gramene" id="TVU20387">
    <property type="protein sequence ID" value="TVU20387"/>
    <property type="gene ID" value="EJB05_36594"/>
</dbReference>
<comment type="caution">
    <text evidence="1">The sequence shown here is derived from an EMBL/GenBank/DDBJ whole genome shotgun (WGS) entry which is preliminary data.</text>
</comment>
<dbReference type="OrthoDB" id="675342at2759"/>
<proteinExistence type="predicted"/>
<protein>
    <submittedName>
        <fullName evidence="1">Uncharacterized protein</fullName>
    </submittedName>
</protein>
<dbReference type="AlphaFoldDB" id="A0A5J9UAL5"/>
<gene>
    <name evidence="1" type="ORF">EJB05_36594</name>
</gene>
<reference evidence="1 2" key="1">
    <citation type="journal article" date="2019" name="Sci. Rep.">
        <title>A high-quality genome of Eragrostis curvula grass provides insights into Poaceae evolution and supports new strategies to enhance forage quality.</title>
        <authorList>
            <person name="Carballo J."/>
            <person name="Santos B.A.C.M."/>
            <person name="Zappacosta D."/>
            <person name="Garbus I."/>
            <person name="Selva J.P."/>
            <person name="Gallo C.A."/>
            <person name="Diaz A."/>
            <person name="Albertini E."/>
            <person name="Caccamo M."/>
            <person name="Echenique V."/>
        </authorList>
    </citation>
    <scope>NUCLEOTIDE SEQUENCE [LARGE SCALE GENOMIC DNA]</scope>
    <source>
        <strain evidence="2">cv. Victoria</strain>
        <tissue evidence="1">Leaf</tissue>
    </source>
</reference>
<name>A0A5J9UAL5_9POAL</name>
<feature type="non-terminal residue" evidence="1">
    <location>
        <position position="1"/>
    </location>
</feature>
<accession>A0A5J9UAL5</accession>
<dbReference type="Proteomes" id="UP000324897">
    <property type="component" value="Chromosome 7"/>
</dbReference>
<dbReference type="EMBL" id="RWGY01000029">
    <property type="protein sequence ID" value="TVU20387.1"/>
    <property type="molecule type" value="Genomic_DNA"/>
</dbReference>
<sequence>MEADTPDAQPSRPIRPCVQKRKLCASVSLVIKTHGTGEQPGCGQEGAKDRFKVGKKKCRLGVRNEHGTRVFDFRKGEQDALKWGHMGIMLKTTSLEREVSLNVEMRIMSEYVQRFGMRKWDAYKENRESINNTIIFLTQKLERYRDRRLKFGLFYLAPHPTRMDMIVLSHLKNMPLKEALRRSRQELEKRKCILEKYNSSKGATASTSFSPISKLVIYTVSSMILGCIILFC</sequence>
<organism evidence="1 2">
    <name type="scientific">Eragrostis curvula</name>
    <name type="common">weeping love grass</name>
    <dbReference type="NCBI Taxonomy" id="38414"/>
    <lineage>
        <taxon>Eukaryota</taxon>
        <taxon>Viridiplantae</taxon>
        <taxon>Streptophyta</taxon>
        <taxon>Embryophyta</taxon>
        <taxon>Tracheophyta</taxon>
        <taxon>Spermatophyta</taxon>
        <taxon>Magnoliopsida</taxon>
        <taxon>Liliopsida</taxon>
        <taxon>Poales</taxon>
        <taxon>Poaceae</taxon>
        <taxon>PACMAD clade</taxon>
        <taxon>Chloridoideae</taxon>
        <taxon>Eragrostideae</taxon>
        <taxon>Eragrostidinae</taxon>
        <taxon>Eragrostis</taxon>
    </lineage>
</organism>
<keyword evidence="2" id="KW-1185">Reference proteome</keyword>
<evidence type="ECO:0000313" key="2">
    <source>
        <dbReference type="Proteomes" id="UP000324897"/>
    </source>
</evidence>